<dbReference type="Proteomes" id="UP001472677">
    <property type="component" value="Unassembled WGS sequence"/>
</dbReference>
<comment type="caution">
    <text evidence="1">The sequence shown here is derived from an EMBL/GenBank/DDBJ whole genome shotgun (WGS) entry which is preliminary data.</text>
</comment>
<accession>A0ABR2GGE4</accession>
<name>A0ABR2GGE4_9ROSI</name>
<evidence type="ECO:0000313" key="2">
    <source>
        <dbReference type="Proteomes" id="UP001472677"/>
    </source>
</evidence>
<sequence length="123" mass="14476">MEHKGLRIENSCAHKTFWFLFNSNTSEKHFHAGCKRCKFPCLKLLNADGIKKTNWCEERGMKMLELVMARTEIQPWLVFRKGRYIKDSHSHLQALVFSEMNGNLCRQAKQGKPQVPIHPFLRF</sequence>
<reference evidence="1 2" key="1">
    <citation type="journal article" date="2024" name="G3 (Bethesda)">
        <title>Genome assembly of Hibiscus sabdariffa L. provides insights into metabolisms of medicinal natural products.</title>
        <authorList>
            <person name="Kim T."/>
        </authorList>
    </citation>
    <scope>NUCLEOTIDE SEQUENCE [LARGE SCALE GENOMIC DNA]</scope>
    <source>
        <strain evidence="1">TK-2024</strain>
        <tissue evidence="1">Old leaves</tissue>
    </source>
</reference>
<evidence type="ECO:0000313" key="1">
    <source>
        <dbReference type="EMBL" id="KAK8601986.1"/>
    </source>
</evidence>
<organism evidence="1 2">
    <name type="scientific">Hibiscus sabdariffa</name>
    <name type="common">roselle</name>
    <dbReference type="NCBI Taxonomy" id="183260"/>
    <lineage>
        <taxon>Eukaryota</taxon>
        <taxon>Viridiplantae</taxon>
        <taxon>Streptophyta</taxon>
        <taxon>Embryophyta</taxon>
        <taxon>Tracheophyta</taxon>
        <taxon>Spermatophyta</taxon>
        <taxon>Magnoliopsida</taxon>
        <taxon>eudicotyledons</taxon>
        <taxon>Gunneridae</taxon>
        <taxon>Pentapetalae</taxon>
        <taxon>rosids</taxon>
        <taxon>malvids</taxon>
        <taxon>Malvales</taxon>
        <taxon>Malvaceae</taxon>
        <taxon>Malvoideae</taxon>
        <taxon>Hibiscus</taxon>
    </lineage>
</organism>
<gene>
    <name evidence="1" type="ORF">V6N12_051808</name>
</gene>
<protein>
    <submittedName>
        <fullName evidence="1">Uncharacterized protein</fullName>
    </submittedName>
</protein>
<keyword evidence="2" id="KW-1185">Reference proteome</keyword>
<proteinExistence type="predicted"/>
<dbReference type="EMBL" id="JBBPBM010000001">
    <property type="protein sequence ID" value="KAK8601986.1"/>
    <property type="molecule type" value="Genomic_DNA"/>
</dbReference>